<feature type="non-terminal residue" evidence="5">
    <location>
        <position position="210"/>
    </location>
</feature>
<dbReference type="Gene3D" id="2.20.25.90">
    <property type="entry name" value="ADC-like domains"/>
    <property type="match status" value="1"/>
</dbReference>
<proteinExistence type="predicted"/>
<dbReference type="Pfam" id="PF04879">
    <property type="entry name" value="Molybdop_Fe4S4"/>
    <property type="match status" value="1"/>
</dbReference>
<dbReference type="InterPro" id="IPR006656">
    <property type="entry name" value="Mopterin_OxRdtase"/>
</dbReference>
<dbReference type="EMBL" id="UINC01205822">
    <property type="protein sequence ID" value="SVE27172.1"/>
    <property type="molecule type" value="Genomic_DNA"/>
</dbReference>
<reference evidence="5" key="1">
    <citation type="submission" date="2018-05" db="EMBL/GenBank/DDBJ databases">
        <authorList>
            <person name="Lanie J.A."/>
            <person name="Ng W.-L."/>
            <person name="Kazmierczak K.M."/>
            <person name="Andrzejewski T.M."/>
            <person name="Davidsen T.M."/>
            <person name="Wayne K.J."/>
            <person name="Tettelin H."/>
            <person name="Glass J.I."/>
            <person name="Rusch D."/>
            <person name="Podicherti R."/>
            <person name="Tsui H.-C.T."/>
            <person name="Winkler M.E."/>
        </authorList>
    </citation>
    <scope>NUCLEOTIDE SEQUENCE</scope>
</reference>
<keyword evidence="3" id="KW-0411">Iron-sulfur</keyword>
<protein>
    <recommendedName>
        <fullName evidence="4">4Fe-4S Mo/W bis-MGD-type domain-containing protein</fullName>
    </recommendedName>
</protein>
<sequence length="210" mass="23171">MPDGQVQAAANQSETLKHVVCTSCDGFCPVAVKVENGRAVKVTTRDHPLFNDVLCMKGAFAPKSFAHPSRVLYPLKRIGARGAGEWQQVTWDQAMDDIAKKLTAVVEKYGPEAFAMSHSGATGLSDSGLGRRFMNHLGSPNWISGVAYCMGNTAAVNRMGYGWYPRQDILNSNCIVLFGHDPRRHSWTMEYKSIRMRQAKGAKLIVLDPR</sequence>
<evidence type="ECO:0000259" key="4">
    <source>
        <dbReference type="SMART" id="SM00926"/>
    </source>
</evidence>
<gene>
    <name evidence="5" type="ORF">METZ01_LOCUS480026</name>
</gene>
<dbReference type="Gene3D" id="3.40.228.10">
    <property type="entry name" value="Dimethylsulfoxide Reductase, domain 2"/>
    <property type="match status" value="1"/>
</dbReference>
<evidence type="ECO:0000313" key="5">
    <source>
        <dbReference type="EMBL" id="SVE27172.1"/>
    </source>
</evidence>
<dbReference type="PANTHER" id="PTHR43742:SF6">
    <property type="entry name" value="OXIDOREDUCTASE YYAE-RELATED"/>
    <property type="match status" value="1"/>
</dbReference>
<keyword evidence="2" id="KW-0408">Iron</keyword>
<dbReference type="InterPro" id="IPR050612">
    <property type="entry name" value="Prok_Mopterin_Oxidored"/>
</dbReference>
<organism evidence="5">
    <name type="scientific">marine metagenome</name>
    <dbReference type="NCBI Taxonomy" id="408172"/>
    <lineage>
        <taxon>unclassified sequences</taxon>
        <taxon>metagenomes</taxon>
        <taxon>ecological metagenomes</taxon>
    </lineage>
</organism>
<dbReference type="InterPro" id="IPR006963">
    <property type="entry name" value="Mopterin_OxRdtase_4Fe-4S_dom"/>
</dbReference>
<dbReference type="SMART" id="SM00926">
    <property type="entry name" value="Molybdop_Fe4S4"/>
    <property type="match status" value="1"/>
</dbReference>
<dbReference type="GO" id="GO:0016491">
    <property type="term" value="F:oxidoreductase activity"/>
    <property type="evidence" value="ECO:0007669"/>
    <property type="project" value="InterPro"/>
</dbReference>
<dbReference type="GO" id="GO:0051536">
    <property type="term" value="F:iron-sulfur cluster binding"/>
    <property type="evidence" value="ECO:0007669"/>
    <property type="project" value="UniProtKB-KW"/>
</dbReference>
<dbReference type="GO" id="GO:0046872">
    <property type="term" value="F:metal ion binding"/>
    <property type="evidence" value="ECO:0007669"/>
    <property type="project" value="UniProtKB-KW"/>
</dbReference>
<dbReference type="PANTHER" id="PTHR43742">
    <property type="entry name" value="TRIMETHYLAMINE-N-OXIDE REDUCTASE"/>
    <property type="match status" value="1"/>
</dbReference>
<dbReference type="SUPFAM" id="SSF53706">
    <property type="entry name" value="Formate dehydrogenase/DMSO reductase, domains 1-3"/>
    <property type="match status" value="1"/>
</dbReference>
<evidence type="ECO:0000256" key="2">
    <source>
        <dbReference type="ARBA" id="ARBA00023004"/>
    </source>
</evidence>
<dbReference type="Pfam" id="PF00384">
    <property type="entry name" value="Molybdopterin"/>
    <property type="match status" value="1"/>
</dbReference>
<name>A0A383C4P7_9ZZZZ</name>
<feature type="domain" description="4Fe-4S Mo/W bis-MGD-type" evidence="4">
    <location>
        <begin position="14"/>
        <end position="67"/>
    </location>
</feature>
<accession>A0A383C4P7</accession>
<dbReference type="AlphaFoldDB" id="A0A383C4P7"/>
<evidence type="ECO:0000256" key="3">
    <source>
        <dbReference type="ARBA" id="ARBA00023014"/>
    </source>
</evidence>
<evidence type="ECO:0000256" key="1">
    <source>
        <dbReference type="ARBA" id="ARBA00022723"/>
    </source>
</evidence>
<keyword evidence="1" id="KW-0479">Metal-binding</keyword>
<dbReference type="Gene3D" id="3.40.50.740">
    <property type="match status" value="1"/>
</dbReference>